<dbReference type="EMBL" id="JAUTXU010000072">
    <property type="protein sequence ID" value="KAK3711962.1"/>
    <property type="molecule type" value="Genomic_DNA"/>
</dbReference>
<comment type="caution">
    <text evidence="1">The sequence shown here is derived from an EMBL/GenBank/DDBJ whole genome shotgun (WGS) entry which is preliminary data.</text>
</comment>
<keyword evidence="2" id="KW-1185">Reference proteome</keyword>
<name>A0ACC3N9C2_9PEZI</name>
<reference evidence="1" key="1">
    <citation type="submission" date="2023-07" db="EMBL/GenBank/DDBJ databases">
        <title>Black Yeasts Isolated from many extreme environments.</title>
        <authorList>
            <person name="Coleine C."/>
            <person name="Stajich J.E."/>
            <person name="Selbmann L."/>
        </authorList>
    </citation>
    <scope>NUCLEOTIDE SEQUENCE</scope>
    <source>
        <strain evidence="1">CCFEE 5714</strain>
    </source>
</reference>
<gene>
    <name evidence="1" type="ORF">LTR37_009274</name>
</gene>
<sequence length="1074" mass="118904">MPPPDGGGGGNANGHTKKDAQRTPNGSEQHKNGAKTSKKSLLTRAKQLWAKYGVTLRQYQSMFKGALAPTIAISAFQATAWANQFTTVGYLIGVITILSIVIQPRAKFIQMMLMHIFLSCLACAMIVLACFCCVRARSNTQSLAGPGTGGSGTSGTPAPGAATAQYNSSASAVAGVWLFAQIYAISVLRAKMPQYNVPCIMAAIITNVALIYAPQFSAMAQAEALVLQLLEAYLTAFAIATAVSLLIFPLTSRDLVFKDIESFISQLRLALTANLAYLNSLGETDMFAAQRTNTEGEKPFRSPEAEAFLAKVRGLAATQAKFSADIPFAKREVAWGKLGPDDLQKIFGHLRECTIPAVGLSCMSDIFERTSEDRGWDRSVSFANVGLGDAANEAEKARIETINEWHELIRLLREPFGEITDLINDGLQHVAITLQLSTAAKTIRAETDNEAKGDTPNPGDSGFTLYFRRKAENFQRSKETMLRGWCRVHHIELPEDFFSNPQARDFNAPIWMNDGVSSQTRKHLRRQLMVLLYIEFLLYIMARRVHSLIEAAEHLEESGKLGQKRLIVPGYKRLRKWVCSSIFEQQDEHPEDYNEQSTVVQLGQAYNIRKDLEHLEPQNAWERLTNQLRRVPHFLSSPASQFGFRVACATMSIAIVNYLRGTQVVFTAQRLFWAQIMTSIAMSPSAGQSLRTLFLRIAGTFLAFVLSLIAYYIVHGETAGIIVFFFVFLHVGIYIMLKHPAIAPMGVITQVTVALILGYELQVRKLGVQVATSNGQAFYPVWELGLIRVATVAGGLFLAWIWTIFPYPITEHSQLRQNLGATLYLLANYYSVVHETVQIRLAGAQGDTLLKDSPVQKLEKARRTVYVKCQTLLSGLRTQAGFVKYDIPVGGKFPLARYTEVIQNLQNVLNFMSLVSVASSSFTELDRRGKDQSSSEWLHNFRKIIGDANLTSQSVTTLLSLLSASVTSGNPLPPYLRIPEPYMLSDRLEKLDTDILSVRHVAEPGYASFAVIQIGTKCLLDDLKSLLHGVRELVGELDFSYHVVSTADASKDGLEETLTYTQSRGSAQERNKQD</sequence>
<protein>
    <submittedName>
        <fullName evidence="1">Uncharacterized protein</fullName>
    </submittedName>
</protein>
<proteinExistence type="predicted"/>
<dbReference type="Proteomes" id="UP001281147">
    <property type="component" value="Unassembled WGS sequence"/>
</dbReference>
<accession>A0ACC3N9C2</accession>
<evidence type="ECO:0000313" key="1">
    <source>
        <dbReference type="EMBL" id="KAK3711962.1"/>
    </source>
</evidence>
<evidence type="ECO:0000313" key="2">
    <source>
        <dbReference type="Proteomes" id="UP001281147"/>
    </source>
</evidence>
<organism evidence="1 2">
    <name type="scientific">Vermiconidia calcicola</name>
    <dbReference type="NCBI Taxonomy" id="1690605"/>
    <lineage>
        <taxon>Eukaryota</taxon>
        <taxon>Fungi</taxon>
        <taxon>Dikarya</taxon>
        <taxon>Ascomycota</taxon>
        <taxon>Pezizomycotina</taxon>
        <taxon>Dothideomycetes</taxon>
        <taxon>Dothideomycetidae</taxon>
        <taxon>Mycosphaerellales</taxon>
        <taxon>Extremaceae</taxon>
        <taxon>Vermiconidia</taxon>
    </lineage>
</organism>